<protein>
    <submittedName>
        <fullName evidence="2">Uncharacterized protein</fullName>
    </submittedName>
</protein>
<keyword evidence="1" id="KW-0812">Transmembrane</keyword>
<gene>
    <name evidence="2" type="ORF">Syun_016732</name>
</gene>
<evidence type="ECO:0000313" key="2">
    <source>
        <dbReference type="EMBL" id="KAK9127935.1"/>
    </source>
</evidence>
<name>A0AAP0J780_9MAGN</name>
<evidence type="ECO:0000313" key="3">
    <source>
        <dbReference type="Proteomes" id="UP001420932"/>
    </source>
</evidence>
<sequence>MLRASNIFIFSLASKVLVLVHWQIMASSLNGLRVEDSLFKISGLHIRRITVITCKSTF</sequence>
<keyword evidence="1" id="KW-1133">Transmembrane helix</keyword>
<accession>A0AAP0J780</accession>
<organism evidence="2 3">
    <name type="scientific">Stephania yunnanensis</name>
    <dbReference type="NCBI Taxonomy" id="152371"/>
    <lineage>
        <taxon>Eukaryota</taxon>
        <taxon>Viridiplantae</taxon>
        <taxon>Streptophyta</taxon>
        <taxon>Embryophyta</taxon>
        <taxon>Tracheophyta</taxon>
        <taxon>Spermatophyta</taxon>
        <taxon>Magnoliopsida</taxon>
        <taxon>Ranunculales</taxon>
        <taxon>Menispermaceae</taxon>
        <taxon>Menispermoideae</taxon>
        <taxon>Cissampelideae</taxon>
        <taxon>Stephania</taxon>
    </lineage>
</organism>
<comment type="caution">
    <text evidence="2">The sequence shown here is derived from an EMBL/GenBank/DDBJ whole genome shotgun (WGS) entry which is preliminary data.</text>
</comment>
<keyword evidence="1" id="KW-0472">Membrane</keyword>
<evidence type="ECO:0000256" key="1">
    <source>
        <dbReference type="SAM" id="Phobius"/>
    </source>
</evidence>
<reference evidence="2 3" key="1">
    <citation type="submission" date="2024-01" db="EMBL/GenBank/DDBJ databases">
        <title>Genome assemblies of Stephania.</title>
        <authorList>
            <person name="Yang L."/>
        </authorList>
    </citation>
    <scope>NUCLEOTIDE SEQUENCE [LARGE SCALE GENOMIC DNA]</scope>
    <source>
        <strain evidence="2">YNDBR</strain>
        <tissue evidence="2">Leaf</tissue>
    </source>
</reference>
<dbReference type="EMBL" id="JBBNAF010000007">
    <property type="protein sequence ID" value="KAK9127935.1"/>
    <property type="molecule type" value="Genomic_DNA"/>
</dbReference>
<feature type="transmembrane region" description="Helical" evidence="1">
    <location>
        <begin position="7"/>
        <end position="24"/>
    </location>
</feature>
<dbReference type="Proteomes" id="UP001420932">
    <property type="component" value="Unassembled WGS sequence"/>
</dbReference>
<proteinExistence type="predicted"/>
<keyword evidence="3" id="KW-1185">Reference proteome</keyword>
<dbReference type="AlphaFoldDB" id="A0AAP0J780"/>